<dbReference type="InterPro" id="IPR034660">
    <property type="entry name" value="DinB/YfiT-like"/>
</dbReference>
<keyword evidence="3" id="KW-1185">Reference proteome</keyword>
<dbReference type="Proteomes" id="UP000635665">
    <property type="component" value="Unassembled WGS sequence"/>
</dbReference>
<evidence type="ECO:0000313" key="3">
    <source>
        <dbReference type="Proteomes" id="UP000635665"/>
    </source>
</evidence>
<proteinExistence type="predicted"/>
<dbReference type="RefSeq" id="WP_198638609.1">
    <property type="nucleotide sequence ID" value="NZ_JAEHNY010000007.1"/>
</dbReference>
<dbReference type="EMBL" id="JAEHNY010000007">
    <property type="protein sequence ID" value="MBI6120159.1"/>
    <property type="molecule type" value="Genomic_DNA"/>
</dbReference>
<dbReference type="Gene3D" id="1.20.120.450">
    <property type="entry name" value="dinb family like domain"/>
    <property type="match status" value="1"/>
</dbReference>
<name>A0ABS0TJF4_9FLAO</name>
<feature type="domain" description="DinB-like" evidence="1">
    <location>
        <begin position="18"/>
        <end position="160"/>
    </location>
</feature>
<gene>
    <name evidence="2" type="ORF">I6U50_09010</name>
</gene>
<dbReference type="SUPFAM" id="SSF109854">
    <property type="entry name" value="DinB/YfiT-like putative metalloenzymes"/>
    <property type="match status" value="1"/>
</dbReference>
<accession>A0ABS0TJF4</accession>
<sequence length="175" mass="20255">MTGIEENTFNEFHKITLRLLKILAALSEEQINSSPNKGWSPGQLGEHLLKSYASVDTLNGKTKRTNRPMGQKLGPVKTLFLDISIKMDSPEAILPTQERIIKKDLIEALKNRVEQIKEVIKNKDLSLTCTDFSIPEYGEFTRYEWIWFNIYHTHRHILQLENMRVLSSNKDVESK</sequence>
<evidence type="ECO:0000313" key="2">
    <source>
        <dbReference type="EMBL" id="MBI6120159.1"/>
    </source>
</evidence>
<organism evidence="2 3">
    <name type="scientific">Salegentibacter maritimus</name>
    <dbReference type="NCBI Taxonomy" id="2794347"/>
    <lineage>
        <taxon>Bacteria</taxon>
        <taxon>Pseudomonadati</taxon>
        <taxon>Bacteroidota</taxon>
        <taxon>Flavobacteriia</taxon>
        <taxon>Flavobacteriales</taxon>
        <taxon>Flavobacteriaceae</taxon>
        <taxon>Salegentibacter</taxon>
    </lineage>
</organism>
<dbReference type="InterPro" id="IPR024775">
    <property type="entry name" value="DinB-like"/>
</dbReference>
<protein>
    <submittedName>
        <fullName evidence="2">DinB family protein</fullName>
    </submittedName>
</protein>
<evidence type="ECO:0000259" key="1">
    <source>
        <dbReference type="Pfam" id="PF12867"/>
    </source>
</evidence>
<dbReference type="Pfam" id="PF12867">
    <property type="entry name" value="DinB_2"/>
    <property type="match status" value="1"/>
</dbReference>
<reference evidence="2 3" key="1">
    <citation type="submission" date="2020-12" db="EMBL/GenBank/DDBJ databases">
        <title>Salegentibacter orientalis sp. nov., isolated from costal sediment.</title>
        <authorList>
            <person name="Lian F.-B."/>
        </authorList>
    </citation>
    <scope>NUCLEOTIDE SEQUENCE [LARGE SCALE GENOMIC DNA]</scope>
    <source>
        <strain evidence="2 3">F60176</strain>
    </source>
</reference>
<comment type="caution">
    <text evidence="2">The sequence shown here is derived from an EMBL/GenBank/DDBJ whole genome shotgun (WGS) entry which is preliminary data.</text>
</comment>